<protein>
    <submittedName>
        <fullName evidence="5">Ankyrin repeat-containing protein</fullName>
    </submittedName>
</protein>
<dbReference type="Pfam" id="PF12796">
    <property type="entry name" value="Ank_2"/>
    <property type="match status" value="2"/>
</dbReference>
<accession>F4PNR6</accession>
<evidence type="ECO:0000313" key="5">
    <source>
        <dbReference type="EMBL" id="EGG23119.1"/>
    </source>
</evidence>
<dbReference type="AlphaFoldDB" id="F4PNR6"/>
<evidence type="ECO:0000256" key="4">
    <source>
        <dbReference type="SAM" id="MobiDB-lite"/>
    </source>
</evidence>
<dbReference type="InterPro" id="IPR036770">
    <property type="entry name" value="Ankyrin_rpt-contain_sf"/>
</dbReference>
<feature type="region of interest" description="Disordered" evidence="4">
    <location>
        <begin position="223"/>
        <end position="245"/>
    </location>
</feature>
<dbReference type="Proteomes" id="UP000007797">
    <property type="component" value="Unassembled WGS sequence"/>
</dbReference>
<feature type="repeat" description="ANK" evidence="3">
    <location>
        <begin position="478"/>
        <end position="510"/>
    </location>
</feature>
<feature type="repeat" description="ANK" evidence="3">
    <location>
        <begin position="668"/>
        <end position="692"/>
    </location>
</feature>
<proteinExistence type="predicted"/>
<dbReference type="OrthoDB" id="426293at2759"/>
<feature type="region of interest" description="Disordered" evidence="4">
    <location>
        <begin position="107"/>
        <end position="132"/>
    </location>
</feature>
<evidence type="ECO:0000256" key="1">
    <source>
        <dbReference type="ARBA" id="ARBA00022737"/>
    </source>
</evidence>
<feature type="region of interest" description="Disordered" evidence="4">
    <location>
        <begin position="34"/>
        <end position="66"/>
    </location>
</feature>
<organism evidence="5 6">
    <name type="scientific">Cavenderia fasciculata</name>
    <name type="common">Slime mold</name>
    <name type="synonym">Dictyostelium fasciculatum</name>
    <dbReference type="NCBI Taxonomy" id="261658"/>
    <lineage>
        <taxon>Eukaryota</taxon>
        <taxon>Amoebozoa</taxon>
        <taxon>Evosea</taxon>
        <taxon>Eumycetozoa</taxon>
        <taxon>Dictyostelia</taxon>
        <taxon>Acytosteliales</taxon>
        <taxon>Cavenderiaceae</taxon>
        <taxon>Cavenderia</taxon>
    </lineage>
</organism>
<dbReference type="PROSITE" id="PS50297">
    <property type="entry name" value="ANK_REP_REGION"/>
    <property type="match status" value="3"/>
</dbReference>
<name>F4PNR6_CACFS</name>
<keyword evidence="2 3" id="KW-0040">ANK repeat</keyword>
<feature type="compositionally biased region" description="Low complexity" evidence="4">
    <location>
        <begin position="42"/>
        <end position="52"/>
    </location>
</feature>
<feature type="region of interest" description="Disordered" evidence="4">
    <location>
        <begin position="955"/>
        <end position="984"/>
    </location>
</feature>
<dbReference type="Gene3D" id="1.25.40.20">
    <property type="entry name" value="Ankyrin repeat-containing domain"/>
    <property type="match status" value="4"/>
</dbReference>
<evidence type="ECO:0000256" key="3">
    <source>
        <dbReference type="PROSITE-ProRule" id="PRU00023"/>
    </source>
</evidence>
<gene>
    <name evidence="5" type="primary">cnrM</name>
    <name evidence="5" type="ORF">DFA_05249</name>
</gene>
<dbReference type="SMART" id="SM00248">
    <property type="entry name" value="ANK"/>
    <property type="match status" value="8"/>
</dbReference>
<dbReference type="SUPFAM" id="SSF48403">
    <property type="entry name" value="Ankyrin repeat"/>
    <property type="match status" value="1"/>
</dbReference>
<dbReference type="InterPro" id="IPR002110">
    <property type="entry name" value="Ankyrin_rpt"/>
</dbReference>
<dbReference type="Pfam" id="PF00023">
    <property type="entry name" value="Ank"/>
    <property type="match status" value="1"/>
</dbReference>
<feature type="repeat" description="ANK" evidence="3">
    <location>
        <begin position="577"/>
        <end position="609"/>
    </location>
</feature>
<feature type="compositionally biased region" description="Low complexity" evidence="4">
    <location>
        <begin position="223"/>
        <end position="241"/>
    </location>
</feature>
<dbReference type="STRING" id="1054147.F4PNR6"/>
<dbReference type="Pfam" id="PF13637">
    <property type="entry name" value="Ank_4"/>
    <property type="match status" value="1"/>
</dbReference>
<dbReference type="RefSeq" id="XP_004360970.1">
    <property type="nucleotide sequence ID" value="XM_004360913.1"/>
</dbReference>
<dbReference type="PROSITE" id="PS50088">
    <property type="entry name" value="ANK_REPEAT"/>
    <property type="match status" value="4"/>
</dbReference>
<feature type="repeat" description="ANK" evidence="3">
    <location>
        <begin position="543"/>
        <end position="575"/>
    </location>
</feature>
<reference evidence="6" key="1">
    <citation type="journal article" date="2011" name="Genome Res.">
        <title>Phylogeny-wide analysis of social amoeba genomes highlights ancient origins for complex intercellular communication.</title>
        <authorList>
            <person name="Heidel A.J."/>
            <person name="Lawal H.M."/>
            <person name="Felder M."/>
            <person name="Schilde C."/>
            <person name="Helps N.R."/>
            <person name="Tunggal B."/>
            <person name="Rivero F."/>
            <person name="John U."/>
            <person name="Schleicher M."/>
            <person name="Eichinger L."/>
            <person name="Platzer M."/>
            <person name="Noegel A.A."/>
            <person name="Schaap P."/>
            <person name="Gloeckner G."/>
        </authorList>
    </citation>
    <scope>NUCLEOTIDE SEQUENCE [LARGE SCALE GENOMIC DNA]</scope>
    <source>
        <strain evidence="6">SH3</strain>
    </source>
</reference>
<feature type="compositionally biased region" description="Low complexity" evidence="4">
    <location>
        <begin position="112"/>
        <end position="124"/>
    </location>
</feature>
<feature type="compositionally biased region" description="Low complexity" evidence="4">
    <location>
        <begin position="297"/>
        <end position="309"/>
    </location>
</feature>
<dbReference type="PANTHER" id="PTHR24123">
    <property type="entry name" value="ANKYRIN REPEAT-CONTAINING"/>
    <property type="match status" value="1"/>
</dbReference>
<evidence type="ECO:0000256" key="2">
    <source>
        <dbReference type="ARBA" id="ARBA00023043"/>
    </source>
</evidence>
<dbReference type="InterPro" id="IPR051165">
    <property type="entry name" value="Multifunctional_ANK_Repeat"/>
</dbReference>
<feature type="region of interest" description="Disordered" evidence="4">
    <location>
        <begin position="286"/>
        <end position="309"/>
    </location>
</feature>
<keyword evidence="1" id="KW-0677">Repeat</keyword>
<evidence type="ECO:0000313" key="6">
    <source>
        <dbReference type="Proteomes" id="UP000007797"/>
    </source>
</evidence>
<sequence length="1039" mass="112525">MNFSPTSNSDSLSISPPSVASSFLLSQITNSNSISSGNLMLQQPPQQQQKQQHNSTENMTSSDDIDPLAEVVVDRDDESMSQVSPITSNESPDECNIHSQKFELLDHQPEPQQSQQQSNNNDQLLQKEKEEEETVVVEVEEKKQDDENVILIEKRFVDDEEELVVVTQCEESQLDKTEEECGGGVTPTTASLLTSSLTTPVSASLLLDLQPLCLKQLMLQNNNSPTQQSQQQQPPLSPTNTMVVSSPPSFGKLIETSSDILCTTPNGSIITTTTTTTTTTITTTTTTYGGAGGQPTSSSANCASPPSSSSILEEMMKPDVFSISGPLGNSSDKTTAVVLAIGSSSPKELSGADQSPTSAAANATQIQSIPIVIEPSPLPVTVAPAQVVVVAEQQPPVLVISPPPISSKPSKSNQMMNTTPPMRRRCTSAPVIRPRLQRQSRQKPQHSMSEKPLLHAVLVQEEIKTLVNNDDINTRDNSGNSVLHRVSIIGHPFAIKHVIGRGARVNSVNNSGMTPLHYAACSNPHCVEVLLCYGSLLNSRDARGDTPLHYAVERGQQQIVSYLLFKGAKVNIINKIMERSAIHIASLKGYHTIIKLLLDYKINVNAADCNLSTPLHLVVYHSPQPNVSINPATYSQSAFTINSNMESYATCCEILLQRGADVYSQDIQGYTPLHIASRQGKRNLVDIILDYGKGYKGKLSPSVSANLPPSLYDKSKFKKEIKSELLLYIMDNKGRLPIHMAAIGGHGRILESMIGNGNKCLAIKDDMGMTPLCLASLLGNFDCVEFIYTIDPGLRNQYFKFFASSIDCSKSPFDPLGNDLKFALDGDYCDLVFSVDGREIYAHSVIVRQFKCFREMISYNKPMMMVMSGGGGAGGPSNNSSYYTAMSNSLHPNSAAAQHHPYYHHNPNGTYGFGGGQAGHALVSGSSYSRSQDDASSSSYNDYYDDDYSYNESSLSGTANHLNQMMGGAGGGRARSRSRQGSVTNPSTLLIGACVHVRDGQVPAQAGQQPVALGCDHRVGRGYRRARPQRVVGQSVVLL</sequence>
<keyword evidence="6" id="KW-1185">Reference proteome</keyword>
<dbReference type="GeneID" id="14875389"/>
<dbReference type="PRINTS" id="PR01415">
    <property type="entry name" value="ANKYRIN"/>
</dbReference>
<dbReference type="PANTHER" id="PTHR24123:SF33">
    <property type="entry name" value="PROTEIN HOS4"/>
    <property type="match status" value="1"/>
</dbReference>
<feature type="compositionally biased region" description="Polar residues" evidence="4">
    <location>
        <begin position="53"/>
        <end position="62"/>
    </location>
</feature>
<dbReference type="KEGG" id="dfa:DFA_05249"/>
<feature type="region of interest" description="Disordered" evidence="4">
    <location>
        <begin position="400"/>
        <end position="425"/>
    </location>
</feature>
<dbReference type="EMBL" id="GL883008">
    <property type="protein sequence ID" value="EGG23119.1"/>
    <property type="molecule type" value="Genomic_DNA"/>
</dbReference>